<evidence type="ECO:0000313" key="5">
    <source>
        <dbReference type="EMBL" id="SEJ36605.1"/>
    </source>
</evidence>
<dbReference type="Gene3D" id="2.160.20.10">
    <property type="entry name" value="Single-stranded right-handed beta-helix, Pectin lyase-like"/>
    <property type="match status" value="2"/>
</dbReference>
<reference evidence="6" key="1">
    <citation type="submission" date="2016-10" db="EMBL/GenBank/DDBJ databases">
        <authorList>
            <person name="Varghese N."/>
            <person name="Submissions S."/>
        </authorList>
    </citation>
    <scope>NUCLEOTIDE SEQUENCE [LARGE SCALE GENOMIC DNA]</scope>
    <source>
        <strain evidence="6">IBRC-M 10761</strain>
    </source>
</reference>
<dbReference type="CDD" id="cd00063">
    <property type="entry name" value="FN3"/>
    <property type="match status" value="1"/>
</dbReference>
<feature type="domain" description="Fibronectin type-III" evidence="4">
    <location>
        <begin position="237"/>
        <end position="328"/>
    </location>
</feature>
<dbReference type="RefSeq" id="WP_092174065.1">
    <property type="nucleotide sequence ID" value="NZ_FNZH01000003.1"/>
</dbReference>
<dbReference type="InterPro" id="IPR011050">
    <property type="entry name" value="Pectin_lyase_fold/virulence"/>
</dbReference>
<proteinExistence type="predicted"/>
<sequence>MNRRLIYWFLLLTTSLQTALSQTVSLDSGLVAYYPFNGNANDESNNGNHGTVRFDAILTTDRFGAANGAFSFDGSNDDIMIPENGTLDLSGTLSISLWFYVDSNFATWQTLLSKGNHLNENYALYYKSSGDLYQYSLVDGVRRNYSIPTNSIRIQTWHHVVARFNGSKAEIFFDGEKAAEVEWEGNLTPNDDPLYIGTVGGRYDFDGKVDDIRIYNRALNDVEINQLYVEGTIQLQKPEDLTSQVLGFDQIELSWTDTNQSEDGYEIWRSEGNDPDFKLITLTSANDTRFIDTDLAENTTYFYRIKATSPLVDDSQFTEVIQSTTLPKVALDSGLIAYYPFNGNATDESGNGNDGTSFGAELTRDRFGNLNSAYLFDGIDDYIAADPIHLERRQSLVAWIKPAEGYNANGQVIIENRDNLSITDYALFIDKGNNLVEPRYFLRKADGDDGPSIKSNKSFEEEQWLLLIGIYDGQSSSIYVNGQLQGEPTLFTDDLRQLGTSFRIGDDTGNNAPFKGIIDDVRVYNRALNEEEITSIYDNGGYQKNDAALIDFDLDDGDHVAEGIHPIKVLLKNVGSAVLNSVTVNWTINGMAQPPLDWNGSLDLLDTAYVTLGDVDFQSAIIYTIEARVTAANDGNSLNNGALVKDLLVVPTGPNYALDFNGDYDFLVVSEKSEDFNVQNLTVEAWLKPERLSNWSSALIKSTRGWGDGFGLTHYTSGNDIRFFVNSYSNVNVRGFLELDKWQHVAGSYDGQFLRLFINGKQVDSLAYNAEIEHSETDLLIGNAPERNYHWEGGIDEVRVWNIARTPAQIKEFSVKNAKLIGQPGLIAAWHFGENIGNKTFDIASGKPAVFEGKPAWVQSEAPIGDNRSNNDAGILAINSPQNTGFEKGEKEVVVTLQNYGALPLTISTINWSVNEQLQRAFTWNGVLLPYQRDTVAIGRFNFSDGKPYALKAWTSGPNGLQDESTFNDSTEVLTVYAGLAGTYTIGGLNPDFETLTEAVDALNNGGISDAVTFDIRSGVYDEKVSIKAFEGTDCTRKVIFQSETGNRDDVIIKSTSTAEDNYIIQINGSNGIVIKNLTLQSEGNDRYGGVIDLVDSLGCITIFNNHLIGVPTTDTDASLAVISMLSGETPEGSITLSSNLVENGSFGTNLRNPSPRSVHYQVSKNEFVNQSLRGIGIHDLESVQITGNHISDRGIETNYDGIYVYDCDENLQITDNEIRIRYGEHGIYFSRSTPPDGNHSLIANNFVSLSSPNDAVGIFLSESNRAKVFHNTIHLLEGDESSSAFRIWNRSSNSFDIDLKNNILVNKGQGYSLRSRIWNDTFTSDFNVLLSEGEFLATSFGGDFATLADWQTRYSSQDQNSISIDPLFLSDTAYVVTNPLLNNLGTVLSQVPTDIEGKPRNAINPDVGVVEFESPPNDVGIVTFVAPGSENCNLSDSVTVAVELLNFSGQPQSRFNLNYRIGNGFPVVESLPDSVVMLPGERYTYPFVQKANLSDLGQFRIKATVLVDGDENYANDTLSLKVRNFLPVEAVNNLLPADSSSFNELPVVFSWSPAANATHYDLYIWRVSETKPTEPTVAGIPSIRYTLRDQLEHGTAYYWQIVAKNVCSEEPSAIQMLVTRDLPDLVVDVIEVQGSPFSGKEVPVSWTIKNNGLGATGTTQWFDALYLSNDPALSDEIGLNANGRDIYLGAFPNSSALQPGESYKNSTTLNLPRNTVGDRYLLVISDFYRQIQETDSRNNLSFSEPPMDVQLTPPPDLRVSSVTVPTIPVFSSRTYPISWEVVNTGTNPTQTDNWKDRIYLSNSEELNPVGATILADIEHTGQLEAGGGYTANAEITLPQGIDGEYYIFVHTNINRKVFEHTYTDNNTGRSDSLEVVLLPPPDLIVKEVAMPDSASSNQSIEVSWEVQNVGAGDSDADSWTDAIFISEDTILSTNSAVLLGAFSRTGGLKKDSLYTQTATVRLPDDMKGGAYFLHVLSDRENQVFEFDRESNNSAASPKTLSLGVPDLVVNDINVPPLLSSGNPITVNYTLKNNGPGHLLATDFIDRIYLSPQPDSNDPNALPLGRLTNNGITLLRDSIMRLTRTFMLPEGLEGSYYLGIHTDANDEVFEDFRDFNNSSYTGNTVNISLSPSPDLQVQTLEYAPEKQAGDTLIVRYTIQNNGLGDVIGESWQDNLYIADSTTWINGGARLLNQQVMSQVLPTGGSYEQEVTVTLPTDLETGTYYLYLETNVNDAVYEHAGAKDNNVQIGDSITIGAYPDIDLQVVTAEASVNGPRAGERLSVSYSVANRSEIDAVFAFRDALYLSADTVLEKDVDIRLQTSEARPSLPGKATYENSLWASLPNGVGGEFFLLFVTDDENSNSDSNPGNNVRLVTISTNGQAENRAVSIHAPPPPDLLITSFNAPASGIAGQPIDLTFTITNRGDSTTVPNNWRESVYLAADAQGKTGRLPLGTRNSKESLAVGESYSDSLTVTLPISAQGNYFLIMETDAGNRVFEGAMEGNNRVATGFNVIRPPVSDLVVDQIFGPDSAYAGESIQIQWAVTNIGANPGRGVMQDAVYLSKDTRLSDDDLRLGVRTRSTNLAPLSTYSDSLTARIGSLQEGNYFVLVATDVRNNIYESEETNNLTSIISPLHIRLTALPIETLFSDSLFHRTEKYLKFDVPPSLRGESLTLQLRSESTNAFNEAYIRYGEAATRTNYDFVYTSPFRKDQNVIIPELDTGTYYITLYANSENSVDQAITLFADVLEFELRDINAEQGGNTGRVTVKIEGSKFEQGIRARLEKDGQRLEAASVFRRDPTVIFATFNLSGASLGLYDVVLENLDGETVSRETAFAVVEGSAGVTVATGGRSAEGEGNICCVYATGTDNILDVEIEHPSAVRPNRIYDIIIEFTNTGNIDLPIPNRMLVSLDGAPIAFNSSDLEKGLLELFLEFEEDSGPFKTFRPGATKKFIIYTLSTPQGLNRRTRGVRIRFRLIE</sequence>
<dbReference type="InterPro" id="IPR036116">
    <property type="entry name" value="FN3_sf"/>
</dbReference>
<dbReference type="SUPFAM" id="SSF51126">
    <property type="entry name" value="Pectin lyase-like"/>
    <property type="match status" value="1"/>
</dbReference>
<dbReference type="Pfam" id="PF13385">
    <property type="entry name" value="Laminin_G_3"/>
    <property type="match status" value="3"/>
</dbReference>
<dbReference type="PANTHER" id="PTHR47635:SF2">
    <property type="entry name" value="LAMG-LIKE JELLYROLL FOLD DOMAIN-CONTAINING PROTEIN"/>
    <property type="match status" value="1"/>
</dbReference>
<keyword evidence="2" id="KW-1015">Disulfide bond</keyword>
<dbReference type="Proteomes" id="UP000199403">
    <property type="component" value="Unassembled WGS sequence"/>
</dbReference>
<dbReference type="Gene3D" id="2.60.120.380">
    <property type="match status" value="1"/>
</dbReference>
<dbReference type="InterPro" id="IPR003961">
    <property type="entry name" value="FN3_dom"/>
</dbReference>
<dbReference type="InterPro" id="IPR013783">
    <property type="entry name" value="Ig-like_fold"/>
</dbReference>
<keyword evidence="6" id="KW-1185">Reference proteome</keyword>
<dbReference type="InterPro" id="IPR013320">
    <property type="entry name" value="ConA-like_dom_sf"/>
</dbReference>
<dbReference type="SUPFAM" id="SSF49899">
    <property type="entry name" value="Concanavalin A-like lectins/glucanases"/>
    <property type="match status" value="3"/>
</dbReference>
<dbReference type="GO" id="GO:0005975">
    <property type="term" value="P:carbohydrate metabolic process"/>
    <property type="evidence" value="ECO:0007669"/>
    <property type="project" value="UniProtKB-ARBA"/>
</dbReference>
<dbReference type="PANTHER" id="PTHR47635">
    <property type="entry name" value="CUB DOMAIN-CONTAINING PROTEIN"/>
    <property type="match status" value="1"/>
</dbReference>
<evidence type="ECO:0000256" key="3">
    <source>
        <dbReference type="SAM" id="SignalP"/>
    </source>
</evidence>
<evidence type="ECO:0000256" key="2">
    <source>
        <dbReference type="ARBA" id="ARBA00023157"/>
    </source>
</evidence>
<keyword evidence="1 3" id="KW-0732">Signal</keyword>
<dbReference type="Gene3D" id="2.60.40.10">
    <property type="entry name" value="Immunoglobulins"/>
    <property type="match status" value="10"/>
</dbReference>
<evidence type="ECO:0000256" key="1">
    <source>
        <dbReference type="ARBA" id="ARBA00022729"/>
    </source>
</evidence>
<gene>
    <name evidence="5" type="ORF">SAMN05192553_103493</name>
</gene>
<evidence type="ECO:0000259" key="4">
    <source>
        <dbReference type="PROSITE" id="PS50853"/>
    </source>
</evidence>
<dbReference type="STRING" id="1416801.SAMN05192553_103493"/>
<dbReference type="InterPro" id="IPR011635">
    <property type="entry name" value="CARDB"/>
</dbReference>
<dbReference type="InterPro" id="IPR006558">
    <property type="entry name" value="LamG-like"/>
</dbReference>
<feature type="signal peptide" evidence="3">
    <location>
        <begin position="1"/>
        <end position="19"/>
    </location>
</feature>
<name>A0A1H6YIN9_9BACT</name>
<accession>A0A1H6YIN9</accession>
<dbReference type="GO" id="GO:0004553">
    <property type="term" value="F:hydrolase activity, hydrolyzing O-glycosyl compounds"/>
    <property type="evidence" value="ECO:0007669"/>
    <property type="project" value="UniProtKB-ARBA"/>
</dbReference>
<dbReference type="Pfam" id="PF07705">
    <property type="entry name" value="CARDB"/>
    <property type="match status" value="5"/>
</dbReference>
<protein>
    <submittedName>
        <fullName evidence="5">CARDB protein</fullName>
    </submittedName>
</protein>
<organism evidence="5 6">
    <name type="scientific">Cyclobacterium xiamenense</name>
    <dbReference type="NCBI Taxonomy" id="1297121"/>
    <lineage>
        <taxon>Bacteria</taxon>
        <taxon>Pseudomonadati</taxon>
        <taxon>Bacteroidota</taxon>
        <taxon>Cytophagia</taxon>
        <taxon>Cytophagales</taxon>
        <taxon>Cyclobacteriaceae</taxon>
        <taxon>Cyclobacterium</taxon>
    </lineage>
</organism>
<dbReference type="InterPro" id="IPR012334">
    <property type="entry name" value="Pectin_lyas_fold"/>
</dbReference>
<dbReference type="SMART" id="SM00560">
    <property type="entry name" value="LamGL"/>
    <property type="match status" value="3"/>
</dbReference>
<dbReference type="SUPFAM" id="SSF49265">
    <property type="entry name" value="Fibronectin type III"/>
    <property type="match status" value="2"/>
</dbReference>
<feature type="chain" id="PRO_5011720247" evidence="3">
    <location>
        <begin position="20"/>
        <end position="2975"/>
    </location>
</feature>
<evidence type="ECO:0000313" key="6">
    <source>
        <dbReference type="Proteomes" id="UP000199403"/>
    </source>
</evidence>
<dbReference type="EMBL" id="FNZH01000003">
    <property type="protein sequence ID" value="SEJ36605.1"/>
    <property type="molecule type" value="Genomic_DNA"/>
</dbReference>
<dbReference type="Gene3D" id="2.60.120.200">
    <property type="match status" value="3"/>
</dbReference>
<dbReference type="PROSITE" id="PS50853">
    <property type="entry name" value="FN3"/>
    <property type="match status" value="1"/>
</dbReference>
<dbReference type="OrthoDB" id="599464at2"/>